<feature type="domain" description="DUF3347" evidence="1">
    <location>
        <begin position="60"/>
        <end position="129"/>
    </location>
</feature>
<protein>
    <submittedName>
        <fullName evidence="2">DUF3347 domain-containing protein</fullName>
    </submittedName>
</protein>
<organism evidence="2 3">
    <name type="scientific">Robiginitalea marina</name>
    <dbReference type="NCBI Taxonomy" id="2954105"/>
    <lineage>
        <taxon>Bacteria</taxon>
        <taxon>Pseudomonadati</taxon>
        <taxon>Bacteroidota</taxon>
        <taxon>Flavobacteriia</taxon>
        <taxon>Flavobacteriales</taxon>
        <taxon>Flavobacteriaceae</taxon>
        <taxon>Robiginitalea</taxon>
    </lineage>
</organism>
<dbReference type="RefSeq" id="WP_252741753.1">
    <property type="nucleotide sequence ID" value="NZ_JAMXIB010000008.1"/>
</dbReference>
<evidence type="ECO:0000259" key="1">
    <source>
        <dbReference type="Pfam" id="PF11827"/>
    </source>
</evidence>
<keyword evidence="3" id="KW-1185">Reference proteome</keyword>
<sequence>MKTIETFKKAIFLVFFLVLGSCGEGQKATPSNSGAGEKAGGEMPAEAGVAFSEETVEALFRNYLALRDALVASDFENARHAVLSMKSQGLEAFPEIRETVGKLAEGTDLQQLRTHFQPLSIQLSPILQESLQSGTIYKQYCPMAFENQGAFWYSESQDILNPYYGSAMLRCGKVEETISRG</sequence>
<reference evidence="2 3" key="1">
    <citation type="submission" date="2022-06" db="EMBL/GenBank/DDBJ databases">
        <authorList>
            <person name="Xuan X."/>
        </authorList>
    </citation>
    <scope>NUCLEOTIDE SEQUENCE [LARGE SCALE GENOMIC DNA]</scope>
    <source>
        <strain evidence="2 3">2V75</strain>
    </source>
</reference>
<dbReference type="PROSITE" id="PS51257">
    <property type="entry name" value="PROKAR_LIPOPROTEIN"/>
    <property type="match status" value="1"/>
</dbReference>
<accession>A0ABT1B0M1</accession>
<comment type="caution">
    <text evidence="2">The sequence shown here is derived from an EMBL/GenBank/DDBJ whole genome shotgun (WGS) entry which is preliminary data.</text>
</comment>
<gene>
    <name evidence="2" type="ORF">NG653_10990</name>
</gene>
<dbReference type="InterPro" id="IPR021782">
    <property type="entry name" value="DUF3347"/>
</dbReference>
<dbReference type="Proteomes" id="UP001206312">
    <property type="component" value="Unassembled WGS sequence"/>
</dbReference>
<dbReference type="EMBL" id="JAMXIB010000008">
    <property type="protein sequence ID" value="MCO5725385.1"/>
    <property type="molecule type" value="Genomic_DNA"/>
</dbReference>
<name>A0ABT1B0M1_9FLAO</name>
<dbReference type="Pfam" id="PF11827">
    <property type="entry name" value="DUF3347"/>
    <property type="match status" value="1"/>
</dbReference>
<evidence type="ECO:0000313" key="2">
    <source>
        <dbReference type="EMBL" id="MCO5725385.1"/>
    </source>
</evidence>
<evidence type="ECO:0000313" key="3">
    <source>
        <dbReference type="Proteomes" id="UP001206312"/>
    </source>
</evidence>
<proteinExistence type="predicted"/>